<evidence type="ECO:0000256" key="1">
    <source>
        <dbReference type="SAM" id="Phobius"/>
    </source>
</evidence>
<feature type="transmembrane region" description="Helical" evidence="1">
    <location>
        <begin position="48"/>
        <end position="66"/>
    </location>
</feature>
<feature type="transmembrane region" description="Helical" evidence="1">
    <location>
        <begin position="72"/>
        <end position="90"/>
    </location>
</feature>
<feature type="domain" description="VanZ-like" evidence="2">
    <location>
        <begin position="40"/>
        <end position="121"/>
    </location>
</feature>
<dbReference type="PANTHER" id="PTHR28008:SF1">
    <property type="entry name" value="DOMAIN PROTEIN, PUTATIVE (AFU_ORTHOLOGUE AFUA_3G10980)-RELATED"/>
    <property type="match status" value="1"/>
</dbReference>
<reference evidence="3" key="1">
    <citation type="submission" date="2023-07" db="EMBL/GenBank/DDBJ databases">
        <authorList>
            <person name="Haufschild T."/>
            <person name="Kallscheuer N."/>
            <person name="Hammer J."/>
            <person name="Kohn T."/>
            <person name="Kabuu M."/>
            <person name="Jogler M."/>
            <person name="Wohfarth N."/>
            <person name="Heuer A."/>
            <person name="Rohde M."/>
            <person name="van Teeseling M.C.F."/>
            <person name="Jogler C."/>
        </authorList>
    </citation>
    <scope>NUCLEOTIDE SEQUENCE</scope>
    <source>
        <strain evidence="3">Strain 138</strain>
        <strain evidence="4">Strain 318</strain>
    </source>
</reference>
<organism evidence="3">
    <name type="scientific">Pseudogemmatithrix spongiicola</name>
    <dbReference type="NCBI Taxonomy" id="3062599"/>
    <lineage>
        <taxon>Bacteria</taxon>
        <taxon>Pseudomonadati</taxon>
        <taxon>Gemmatimonadota</taxon>
        <taxon>Gemmatimonadia</taxon>
        <taxon>Gemmatimonadales</taxon>
        <taxon>Gemmatimonadaceae</taxon>
        <taxon>Pseudogemmatithrix</taxon>
    </lineage>
</organism>
<accession>A0AA49K0G8</accession>
<feature type="transmembrane region" description="Helical" evidence="1">
    <location>
        <begin position="102"/>
        <end position="123"/>
    </location>
</feature>
<dbReference type="Pfam" id="PF04892">
    <property type="entry name" value="VanZ"/>
    <property type="match status" value="1"/>
</dbReference>
<gene>
    <name evidence="3" type="ORF">Strain138_001591</name>
    <name evidence="4" type="ORF">Strain318_001590</name>
</gene>
<dbReference type="EMBL" id="CP130612">
    <property type="protein sequence ID" value="WKW12307.1"/>
    <property type="molecule type" value="Genomic_DNA"/>
</dbReference>
<sequence>MPDASPPAAVPRAAARWTPPVLWLAIVLVGTSWPKLVLGPDGLGLDKVAHFSAYAILAALSLRATLTPRRLTTLVAVLAGVSLLGAVDEWHQSFIPGRSMSFADWVADTAGAGLGVLAVRFVPFLTPRRRPLP</sequence>
<keyword evidence="1" id="KW-0812">Transmembrane</keyword>
<evidence type="ECO:0000313" key="5">
    <source>
        <dbReference type="Proteomes" id="UP001229955"/>
    </source>
</evidence>
<keyword evidence="5" id="KW-1185">Reference proteome</keyword>
<proteinExistence type="predicted"/>
<keyword evidence="1" id="KW-0472">Membrane</keyword>
<dbReference type="RefSeq" id="WP_367885184.1">
    <property type="nucleotide sequence ID" value="NZ_CP130612.1"/>
</dbReference>
<evidence type="ECO:0000313" key="4">
    <source>
        <dbReference type="EMBL" id="WKW15214.1"/>
    </source>
</evidence>
<feature type="transmembrane region" description="Helical" evidence="1">
    <location>
        <begin position="20"/>
        <end position="36"/>
    </location>
</feature>
<evidence type="ECO:0000313" key="3">
    <source>
        <dbReference type="EMBL" id="WKW12307.1"/>
    </source>
</evidence>
<dbReference type="PANTHER" id="PTHR28008">
    <property type="entry name" value="DOMAIN PROTEIN, PUTATIVE (AFU_ORTHOLOGUE AFUA_3G10980)-RELATED"/>
    <property type="match status" value="1"/>
</dbReference>
<dbReference type="NCBIfam" id="NF037970">
    <property type="entry name" value="vanZ_1"/>
    <property type="match status" value="1"/>
</dbReference>
<dbReference type="InterPro" id="IPR006976">
    <property type="entry name" value="VanZ-like"/>
</dbReference>
<protein>
    <submittedName>
        <fullName evidence="3">VanZ family protein</fullName>
    </submittedName>
</protein>
<accession>A0AA49JUK8</accession>
<evidence type="ECO:0000259" key="2">
    <source>
        <dbReference type="Pfam" id="PF04892"/>
    </source>
</evidence>
<dbReference type="Proteomes" id="UP001229955">
    <property type="component" value="Chromosome"/>
</dbReference>
<dbReference type="EMBL" id="CP130613">
    <property type="protein sequence ID" value="WKW15214.1"/>
    <property type="molecule type" value="Genomic_DNA"/>
</dbReference>
<dbReference type="AlphaFoldDB" id="A0AA49JUK8"/>
<dbReference type="KEGG" id="pspc:Strain318_001590"/>
<name>A0AA49JUK8_9BACT</name>
<keyword evidence="1" id="KW-1133">Transmembrane helix</keyword>